<dbReference type="Proteomes" id="UP001281147">
    <property type="component" value="Unassembled WGS sequence"/>
</dbReference>
<gene>
    <name evidence="1" type="ORF">LTR37_017088</name>
</gene>
<evidence type="ECO:0000313" key="1">
    <source>
        <dbReference type="EMBL" id="KAK3698130.1"/>
    </source>
</evidence>
<accession>A0ACC3MML2</accession>
<keyword evidence="2" id="KW-1185">Reference proteome</keyword>
<evidence type="ECO:0000313" key="2">
    <source>
        <dbReference type="Proteomes" id="UP001281147"/>
    </source>
</evidence>
<organism evidence="1 2">
    <name type="scientific">Vermiconidia calcicola</name>
    <dbReference type="NCBI Taxonomy" id="1690605"/>
    <lineage>
        <taxon>Eukaryota</taxon>
        <taxon>Fungi</taxon>
        <taxon>Dikarya</taxon>
        <taxon>Ascomycota</taxon>
        <taxon>Pezizomycotina</taxon>
        <taxon>Dothideomycetes</taxon>
        <taxon>Dothideomycetidae</taxon>
        <taxon>Mycosphaerellales</taxon>
        <taxon>Extremaceae</taxon>
        <taxon>Vermiconidia</taxon>
    </lineage>
</organism>
<name>A0ACC3MML2_9PEZI</name>
<reference evidence="1" key="1">
    <citation type="submission" date="2023-07" db="EMBL/GenBank/DDBJ databases">
        <title>Black Yeasts Isolated from many extreme environments.</title>
        <authorList>
            <person name="Coleine C."/>
            <person name="Stajich J.E."/>
            <person name="Selbmann L."/>
        </authorList>
    </citation>
    <scope>NUCLEOTIDE SEQUENCE</scope>
    <source>
        <strain evidence="1">CCFEE 5714</strain>
    </source>
</reference>
<sequence>MSSPPDGSPPAGDPNDFKEQLTLLNNNGTEQPSSSGQSTEQPASQAAFPATPYNPSAFSDPSLRRAWLDAQFHEIQGNTPRMPPPRPLPFARATSSTLTSPDDAPHRSGTTQGSSTPATASTITSTPPSTTRKTGAQSVSRRRWTHHERLVAREEHGPRAFGSYARRTKRFNERVGDAKKRTTSALRSEIHRQMRSGITPDQLRINAAAEAACNQNHRPMQVNDNVAAQRSTQRPLQSSAVDPAGHSTTALRDETATDHGEGGGDDRGESGQGGEGQGGEGQGGNGVDFMDNAEMTDGRGEQESEMETDEDEF</sequence>
<dbReference type="EMBL" id="JAUTXU010000214">
    <property type="protein sequence ID" value="KAK3698130.1"/>
    <property type="molecule type" value="Genomic_DNA"/>
</dbReference>
<comment type="caution">
    <text evidence="1">The sequence shown here is derived from an EMBL/GenBank/DDBJ whole genome shotgun (WGS) entry which is preliminary data.</text>
</comment>
<protein>
    <submittedName>
        <fullName evidence="1">Uncharacterized protein</fullName>
    </submittedName>
</protein>
<proteinExistence type="predicted"/>